<dbReference type="EMBL" id="BMUE01000008">
    <property type="protein sequence ID" value="GGW58140.1"/>
    <property type="molecule type" value="Genomic_DNA"/>
</dbReference>
<feature type="transmembrane region" description="Helical" evidence="7">
    <location>
        <begin position="20"/>
        <end position="38"/>
    </location>
</feature>
<feature type="transmembrane region" description="Helical" evidence="7">
    <location>
        <begin position="187"/>
        <end position="212"/>
    </location>
</feature>
<dbReference type="InterPro" id="IPR004869">
    <property type="entry name" value="MMPL_dom"/>
</dbReference>
<gene>
    <name evidence="9" type="ORF">GCM10010503_38960</name>
</gene>
<feature type="transmembrane region" description="Helical" evidence="7">
    <location>
        <begin position="232"/>
        <end position="257"/>
    </location>
</feature>
<dbReference type="GO" id="GO:0005886">
    <property type="term" value="C:plasma membrane"/>
    <property type="evidence" value="ECO:0007669"/>
    <property type="project" value="UniProtKB-SubCell"/>
</dbReference>
<dbReference type="InterPro" id="IPR050545">
    <property type="entry name" value="Mycobact_MmpL"/>
</dbReference>
<accession>A0A918JBJ1</accession>
<organism evidence="9 10">
    <name type="scientific">Streptomyces lucensis JCM 4490</name>
    <dbReference type="NCBI Taxonomy" id="1306176"/>
    <lineage>
        <taxon>Bacteria</taxon>
        <taxon>Bacillati</taxon>
        <taxon>Actinomycetota</taxon>
        <taxon>Actinomycetes</taxon>
        <taxon>Kitasatosporales</taxon>
        <taxon>Streptomycetaceae</taxon>
        <taxon>Streptomyces</taxon>
    </lineage>
</organism>
<feature type="transmembrane region" description="Helical" evidence="7">
    <location>
        <begin position="960"/>
        <end position="983"/>
    </location>
</feature>
<feature type="transmembrane region" description="Helical" evidence="7">
    <location>
        <begin position="874"/>
        <end position="895"/>
    </location>
</feature>
<feature type="transmembrane region" description="Helical" evidence="7">
    <location>
        <begin position="285"/>
        <end position="304"/>
    </location>
</feature>
<evidence type="ECO:0000313" key="10">
    <source>
        <dbReference type="Proteomes" id="UP000620224"/>
    </source>
</evidence>
<dbReference type="InterPro" id="IPR014710">
    <property type="entry name" value="RmlC-like_jellyroll"/>
</dbReference>
<dbReference type="SUPFAM" id="SSF51182">
    <property type="entry name" value="RmlC-like cupins"/>
    <property type="match status" value="1"/>
</dbReference>
<evidence type="ECO:0000256" key="3">
    <source>
        <dbReference type="ARBA" id="ARBA00022692"/>
    </source>
</evidence>
<evidence type="ECO:0000259" key="8">
    <source>
        <dbReference type="Pfam" id="PF03176"/>
    </source>
</evidence>
<dbReference type="PANTHER" id="PTHR33406:SF13">
    <property type="entry name" value="MEMBRANE PROTEIN YDFJ"/>
    <property type="match status" value="1"/>
</dbReference>
<keyword evidence="3 7" id="KW-0812">Transmembrane</keyword>
<evidence type="ECO:0000256" key="1">
    <source>
        <dbReference type="ARBA" id="ARBA00004651"/>
    </source>
</evidence>
<dbReference type="Pfam" id="PF03176">
    <property type="entry name" value="MMPL"/>
    <property type="match status" value="2"/>
</dbReference>
<evidence type="ECO:0000256" key="4">
    <source>
        <dbReference type="ARBA" id="ARBA00022989"/>
    </source>
</evidence>
<sequence>MSDRKGDRFSRLGAFVTRRGWWVVVLWLIAAGGFGAFAGKAQTSLQGAGFDVSGSESQVVERILDEAFHDSATTNAVIVYSADGKATSASFAKKASAVDDKLRKVPGVAKVRSYYTDGDQMLLSKDEHTAITVVSLSGGQSEAQNKVPDLRKQTEGAGIDVKVTGFPAVQYDTYKLSQDDLAKTEMITFPVVAIFLLIFFRTVVAALVPLALGGLSVTIATGALRLLATQTSISVFAVNIGSLVGLGIAIDFCLVMVRRMREERAAGASSEQAVYTMMATSGRSVMFSGLTLLLSMGLVTAIFHDMMIVRSITFGVVLVAGLGLIGALTLVPALLRILGDRVERLRVMPKPKPKPQEPGTGVWYRLSMSVTRRPVAWLAVSVIFLGVLSLPLGHVKLIGANTAALPAETESAEGTRTVEAAFSENALNPIRITVRTKDKDGVFTSEFLRTLRRTTNTLAMDPRTEQIGSLSAMLQKLRDDQFATVSADYFNKLPNLEAGEVGATPGVDVKPVMYAPVNGKVFDTARIPAYMGVGEFSFPAGFEQSKRSTTALNALQVESGGLKVTADDGAYTVPSADPTHRTALPAGKSVDVRPGTQLVVPPDVAASFSTGRATKFVGVTVYTIRSSATDQQSSWTDGKPSTDLFAGAKRLVLSGGVVTGLPKGDAIIELDRVTVAPHAVIPRHTHPGPEIMAGVKGTLTIYSAPPDEMTATTADGKPRESHYNMPLTVKSGDHALVQMERIHRAQNLTDSPATVFSARIWKSGGLGTVPAAPEKIAGQFVNLDGRADTATITVVPKAGMYGQEHLNYVTDLRDRLLPQIDGLDAYEVKVGGDAASFIDFKGSLYGRFPVVALVIAMVNLLLLLLFFRSVLLPVKAAISSALPLVATYGVLVWLFQDGHGEGLLRFESQGMLNVVTPMIVFAVLFALSTDYEVFLLSRVGENLERTGSTERSVALGLQQTAGLITAAALILIATFGSLAASSVETLKEIGIGLAVGVLLDATVVRLVIVPATMQLAKGANWWLPAWLRPILPETKHKGPARSMTVPEPAKDTPSESAEAKE</sequence>
<feature type="transmembrane region" description="Helical" evidence="7">
    <location>
        <begin position="375"/>
        <end position="393"/>
    </location>
</feature>
<proteinExistence type="predicted"/>
<dbReference type="SUPFAM" id="SSF82866">
    <property type="entry name" value="Multidrug efflux transporter AcrB transmembrane domain"/>
    <property type="match status" value="2"/>
</dbReference>
<feature type="domain" description="Membrane transport protein MMPL" evidence="8">
    <location>
        <begin position="772"/>
        <end position="1020"/>
    </location>
</feature>
<comment type="subcellular location">
    <subcellularLocation>
        <location evidence="1">Cell membrane</location>
        <topology evidence="1">Multi-pass membrane protein</topology>
    </subcellularLocation>
</comment>
<evidence type="ECO:0000256" key="7">
    <source>
        <dbReference type="SAM" id="Phobius"/>
    </source>
</evidence>
<dbReference type="Gene3D" id="2.60.120.10">
    <property type="entry name" value="Jelly Rolls"/>
    <property type="match status" value="1"/>
</dbReference>
<keyword evidence="10" id="KW-1185">Reference proteome</keyword>
<reference evidence="9" key="2">
    <citation type="submission" date="2020-09" db="EMBL/GenBank/DDBJ databases">
        <authorList>
            <person name="Sun Q."/>
            <person name="Ohkuma M."/>
        </authorList>
    </citation>
    <scope>NUCLEOTIDE SEQUENCE</scope>
    <source>
        <strain evidence="9">JCM 4490</strain>
    </source>
</reference>
<reference evidence="9" key="1">
    <citation type="journal article" date="2014" name="Int. J. Syst. Evol. Microbiol.">
        <title>Complete genome sequence of Corynebacterium casei LMG S-19264T (=DSM 44701T), isolated from a smear-ripened cheese.</title>
        <authorList>
            <consortium name="US DOE Joint Genome Institute (JGI-PGF)"/>
            <person name="Walter F."/>
            <person name="Albersmeier A."/>
            <person name="Kalinowski J."/>
            <person name="Ruckert C."/>
        </authorList>
    </citation>
    <scope>NUCLEOTIDE SEQUENCE</scope>
    <source>
        <strain evidence="9">JCM 4490</strain>
    </source>
</reference>
<evidence type="ECO:0000256" key="5">
    <source>
        <dbReference type="ARBA" id="ARBA00023136"/>
    </source>
</evidence>
<protein>
    <recommendedName>
        <fullName evidence="8">Membrane transport protein MMPL domain-containing protein</fullName>
    </recommendedName>
</protein>
<keyword evidence="2" id="KW-1003">Cell membrane</keyword>
<dbReference type="AlphaFoldDB" id="A0A918JBJ1"/>
<evidence type="ECO:0000313" key="9">
    <source>
        <dbReference type="EMBL" id="GGW58140.1"/>
    </source>
</evidence>
<feature type="transmembrane region" description="Helical" evidence="7">
    <location>
        <begin position="316"/>
        <end position="338"/>
    </location>
</feature>
<dbReference type="RefSeq" id="WP_190016593.1">
    <property type="nucleotide sequence ID" value="NZ_BMUE01000008.1"/>
</dbReference>
<feature type="compositionally biased region" description="Basic and acidic residues" evidence="6">
    <location>
        <begin position="1048"/>
        <end position="1061"/>
    </location>
</feature>
<keyword evidence="4 7" id="KW-1133">Transmembrane helix</keyword>
<feature type="domain" description="Membrane transport protein MMPL" evidence="8">
    <location>
        <begin position="54"/>
        <end position="376"/>
    </location>
</feature>
<evidence type="ECO:0000256" key="2">
    <source>
        <dbReference type="ARBA" id="ARBA00022475"/>
    </source>
</evidence>
<feature type="region of interest" description="Disordered" evidence="6">
    <location>
        <begin position="1037"/>
        <end position="1061"/>
    </location>
</feature>
<evidence type="ECO:0000256" key="6">
    <source>
        <dbReference type="SAM" id="MobiDB-lite"/>
    </source>
</evidence>
<comment type="caution">
    <text evidence="9">The sequence shown here is derived from an EMBL/GenBank/DDBJ whole genome shotgun (WGS) entry which is preliminary data.</text>
</comment>
<dbReference type="PANTHER" id="PTHR33406">
    <property type="entry name" value="MEMBRANE PROTEIN MJ1562-RELATED"/>
    <property type="match status" value="1"/>
</dbReference>
<keyword evidence="5 7" id="KW-0472">Membrane</keyword>
<dbReference type="Gene3D" id="1.20.1640.10">
    <property type="entry name" value="Multidrug efflux transporter AcrB transmembrane domain"/>
    <property type="match status" value="2"/>
</dbReference>
<dbReference type="InterPro" id="IPR011051">
    <property type="entry name" value="RmlC_Cupin_sf"/>
</dbReference>
<name>A0A918JBJ1_9ACTN</name>
<dbReference type="Proteomes" id="UP000620224">
    <property type="component" value="Unassembled WGS sequence"/>
</dbReference>
<feature type="transmembrane region" description="Helical" evidence="7">
    <location>
        <begin position="848"/>
        <end position="867"/>
    </location>
</feature>
<feature type="transmembrane region" description="Helical" evidence="7">
    <location>
        <begin position="915"/>
        <end position="939"/>
    </location>
</feature>
<feature type="transmembrane region" description="Helical" evidence="7">
    <location>
        <begin position="989"/>
        <end position="1008"/>
    </location>
</feature>